<keyword evidence="3" id="KW-0328">Glycosyltransferase</keyword>
<dbReference type="AlphaFoldDB" id="A0AAE1F8A3"/>
<evidence type="ECO:0000256" key="4">
    <source>
        <dbReference type="ARBA" id="ARBA00022679"/>
    </source>
</evidence>
<evidence type="ECO:0000256" key="8">
    <source>
        <dbReference type="ARBA" id="ARBA00023136"/>
    </source>
</evidence>
<evidence type="ECO:0000256" key="5">
    <source>
        <dbReference type="ARBA" id="ARBA00022692"/>
    </source>
</evidence>
<keyword evidence="5 13" id="KW-0812">Transmembrane</keyword>
<dbReference type="InterPro" id="IPR029044">
    <property type="entry name" value="Nucleotide-diphossugar_trans"/>
</dbReference>
<keyword evidence="6" id="KW-0735">Signal-anchor</keyword>
<evidence type="ECO:0000256" key="2">
    <source>
        <dbReference type="ARBA" id="ARBA00006351"/>
    </source>
</evidence>
<comment type="caution">
    <text evidence="14">The sequence shown here is derived from an EMBL/GenBank/DDBJ whole genome shotgun (WGS) entry which is preliminary data.</text>
</comment>
<evidence type="ECO:0000256" key="7">
    <source>
        <dbReference type="ARBA" id="ARBA00022989"/>
    </source>
</evidence>
<dbReference type="GO" id="GO:0016020">
    <property type="term" value="C:membrane"/>
    <property type="evidence" value="ECO:0007669"/>
    <property type="project" value="UniProtKB-SubCell"/>
</dbReference>
<dbReference type="EC" id="2.4.2.42" evidence="11"/>
<keyword evidence="15" id="KW-1185">Reference proteome</keyword>
<evidence type="ECO:0000256" key="13">
    <source>
        <dbReference type="SAM" id="Phobius"/>
    </source>
</evidence>
<accession>A0AAE1F8A3</accession>
<protein>
    <recommendedName>
        <fullName evidence="11">UDP-D-xylose:beta-D-glucoside alpha-1,3-D-xylosyltransferase</fullName>
        <ecNumber evidence="11">2.4.2.42</ecNumber>
    </recommendedName>
</protein>
<reference evidence="14" key="1">
    <citation type="submission" date="2023-10" db="EMBL/GenBank/DDBJ databases">
        <title>Genome assemblies of two species of porcelain crab, Petrolisthes cinctipes and Petrolisthes manimaculis (Anomura: Porcellanidae).</title>
        <authorList>
            <person name="Angst P."/>
        </authorList>
    </citation>
    <scope>NUCLEOTIDE SEQUENCE</scope>
    <source>
        <strain evidence="14">PB745_01</strain>
        <tissue evidence="14">Gill</tissue>
    </source>
</reference>
<comment type="subcellular location">
    <subcellularLocation>
        <location evidence="1">Membrane</location>
        <topology evidence="1">Single-pass type II membrane protein</topology>
    </subcellularLocation>
</comment>
<evidence type="ECO:0000256" key="9">
    <source>
        <dbReference type="ARBA" id="ARBA00023180"/>
    </source>
</evidence>
<sequence>MSREQASTMPPPVCLRKAQFGSRRILPFLLLAQVTVVLVYIRSAFHFSNTDQETNDAANPSKTLLSTVNGWQADNSREIVFFLIICERTAASNKDKEDIKTSIDRQLRQAAVLFKSAVALSTSIIRFVVVSDTEKLYHEVVSTTAKWPARYKDQIRFQWREVWYPPDRQDMRTMFRLCATERLFLPDMFPEIDAAIYVDTDLVFLESPDHLWDMFDKFDQVQLAAMAPCLYHYGTKLAKVPYYGKTGLNAGVMHMNLTRMKHFPDGGWIQANMKVFNKYKKLINLADQDILNILFHKYPKLLYDVGCEWNFRKFQCMPENSCPAVATKGVSLLHGNAVSFFSDQELKLKAVFDAWEEYELGSPLSQLLVQLRQKLKNVPPQGLGTKCTRLPNIDAILTRQLEKQIV</sequence>
<feature type="transmembrane region" description="Helical" evidence="13">
    <location>
        <begin position="25"/>
        <end position="45"/>
    </location>
</feature>
<name>A0AAE1F8A3_PETCI</name>
<evidence type="ECO:0000313" key="15">
    <source>
        <dbReference type="Proteomes" id="UP001286313"/>
    </source>
</evidence>
<evidence type="ECO:0000256" key="6">
    <source>
        <dbReference type="ARBA" id="ARBA00022968"/>
    </source>
</evidence>
<keyword evidence="4" id="KW-0808">Transferase</keyword>
<dbReference type="EMBL" id="JAWQEG010002886">
    <property type="protein sequence ID" value="KAK3869112.1"/>
    <property type="molecule type" value="Genomic_DNA"/>
</dbReference>
<evidence type="ECO:0000256" key="10">
    <source>
        <dbReference type="ARBA" id="ARBA00037301"/>
    </source>
</evidence>
<dbReference type="Gene3D" id="3.90.550.10">
    <property type="entry name" value="Spore Coat Polysaccharide Biosynthesis Protein SpsA, Chain A"/>
    <property type="match status" value="1"/>
</dbReference>
<keyword evidence="8 13" id="KW-0472">Membrane</keyword>
<dbReference type="Proteomes" id="UP001286313">
    <property type="component" value="Unassembled WGS sequence"/>
</dbReference>
<dbReference type="GO" id="GO:0140563">
    <property type="term" value="F:UDP-D-xylose:beta-D-glucoside alpha-1,3-D-xylosyltransferase activity"/>
    <property type="evidence" value="ECO:0007669"/>
    <property type="project" value="UniProtKB-EC"/>
</dbReference>
<dbReference type="InterPro" id="IPR051993">
    <property type="entry name" value="Glycosyltransferase_8"/>
</dbReference>
<dbReference type="PANTHER" id="PTHR46012">
    <property type="entry name" value="IP22168P"/>
    <property type="match status" value="1"/>
</dbReference>
<comment type="catalytic activity">
    <reaction evidence="12">
        <text>3-O-(beta-D-glucosyl)-L-seryl-[EGF-like domain protein] + UDP-alpha-D-xylose = 3-O-[alpha-D-xylosyl-(1-&gt;3)-beta-D-glucosyl]-L-seryl-[EGF-like domain protein] + UDP + H(+)</text>
        <dbReference type="Rhea" id="RHEA:56064"/>
        <dbReference type="Rhea" id="RHEA-COMP:14610"/>
        <dbReference type="Rhea" id="RHEA-COMP:14611"/>
        <dbReference type="ChEBI" id="CHEBI:15378"/>
        <dbReference type="ChEBI" id="CHEBI:57632"/>
        <dbReference type="ChEBI" id="CHEBI:58223"/>
        <dbReference type="ChEBI" id="CHEBI:140575"/>
        <dbReference type="ChEBI" id="CHEBI:140576"/>
        <dbReference type="EC" id="2.4.2.42"/>
    </reaction>
</comment>
<organism evidence="14 15">
    <name type="scientific">Petrolisthes cinctipes</name>
    <name type="common">Flat porcelain crab</name>
    <dbReference type="NCBI Taxonomy" id="88211"/>
    <lineage>
        <taxon>Eukaryota</taxon>
        <taxon>Metazoa</taxon>
        <taxon>Ecdysozoa</taxon>
        <taxon>Arthropoda</taxon>
        <taxon>Crustacea</taxon>
        <taxon>Multicrustacea</taxon>
        <taxon>Malacostraca</taxon>
        <taxon>Eumalacostraca</taxon>
        <taxon>Eucarida</taxon>
        <taxon>Decapoda</taxon>
        <taxon>Pleocyemata</taxon>
        <taxon>Anomura</taxon>
        <taxon>Galatheoidea</taxon>
        <taxon>Porcellanidae</taxon>
        <taxon>Petrolisthes</taxon>
    </lineage>
</organism>
<dbReference type="PANTHER" id="PTHR46012:SF2">
    <property type="entry name" value="IP22168P"/>
    <property type="match status" value="1"/>
</dbReference>
<dbReference type="Pfam" id="PF01501">
    <property type="entry name" value="Glyco_transf_8"/>
    <property type="match status" value="1"/>
</dbReference>
<comment type="function">
    <text evidence="10">Glycosyltransferase which elongates the O-linked glucose attached to EGF-like repeats in the extracellular domain of Notch proteins by catalyzing the addition of xylose.</text>
</comment>
<evidence type="ECO:0000256" key="1">
    <source>
        <dbReference type="ARBA" id="ARBA00004606"/>
    </source>
</evidence>
<keyword evidence="9" id="KW-0325">Glycoprotein</keyword>
<dbReference type="GO" id="GO:0016266">
    <property type="term" value="P:protein O-linked glycosylation via N-acetyl-galactosamine"/>
    <property type="evidence" value="ECO:0007669"/>
    <property type="project" value="TreeGrafter"/>
</dbReference>
<proteinExistence type="inferred from homology"/>
<comment type="similarity">
    <text evidence="2">Belongs to the glycosyltransferase 8 family.</text>
</comment>
<evidence type="ECO:0000313" key="14">
    <source>
        <dbReference type="EMBL" id="KAK3869112.1"/>
    </source>
</evidence>
<evidence type="ECO:0000256" key="11">
    <source>
        <dbReference type="ARBA" id="ARBA00038854"/>
    </source>
</evidence>
<keyword evidence="7 13" id="KW-1133">Transmembrane helix</keyword>
<dbReference type="InterPro" id="IPR002495">
    <property type="entry name" value="Glyco_trans_8"/>
</dbReference>
<evidence type="ECO:0000256" key="12">
    <source>
        <dbReference type="ARBA" id="ARBA00049181"/>
    </source>
</evidence>
<dbReference type="SUPFAM" id="SSF53448">
    <property type="entry name" value="Nucleotide-diphospho-sugar transferases"/>
    <property type="match status" value="1"/>
</dbReference>
<evidence type="ECO:0000256" key="3">
    <source>
        <dbReference type="ARBA" id="ARBA00022676"/>
    </source>
</evidence>
<gene>
    <name evidence="14" type="ORF">Pcinc_025558</name>
</gene>